<accession>A0ABY2BHH9</accession>
<reference evidence="1 2" key="1">
    <citation type="journal article" date="2015" name="Stand. Genomic Sci.">
        <title>Genomic Encyclopedia of Bacterial and Archaeal Type Strains, Phase III: the genomes of soil and plant-associated and newly described type strains.</title>
        <authorList>
            <person name="Whitman W.B."/>
            <person name="Woyke T."/>
            <person name="Klenk H.P."/>
            <person name="Zhou Y."/>
            <person name="Lilburn T.G."/>
            <person name="Beck B.J."/>
            <person name="De Vos P."/>
            <person name="Vandamme P."/>
            <person name="Eisen J.A."/>
            <person name="Garrity G."/>
            <person name="Hugenholtz P."/>
            <person name="Kyrpides N.C."/>
        </authorList>
    </citation>
    <scope>NUCLEOTIDE SEQUENCE [LARGE SCALE GENOMIC DNA]</scope>
    <source>
        <strain evidence="1 2">VKM Ac-2538</strain>
    </source>
</reference>
<protein>
    <submittedName>
        <fullName evidence="1">2'-5' RNA ligase</fullName>
    </submittedName>
</protein>
<name>A0ABY2BHH9_9ACTN</name>
<dbReference type="Gene3D" id="3.90.1140.10">
    <property type="entry name" value="Cyclic phosphodiesterase"/>
    <property type="match status" value="1"/>
</dbReference>
<dbReference type="InterPro" id="IPR009097">
    <property type="entry name" value="Cyclic_Pdiesterase"/>
</dbReference>
<organism evidence="1 2">
    <name type="scientific">Kribbella orskensis</name>
    <dbReference type="NCBI Taxonomy" id="2512216"/>
    <lineage>
        <taxon>Bacteria</taxon>
        <taxon>Bacillati</taxon>
        <taxon>Actinomycetota</taxon>
        <taxon>Actinomycetes</taxon>
        <taxon>Propionibacteriales</taxon>
        <taxon>Kribbellaceae</taxon>
        <taxon>Kribbella</taxon>
    </lineage>
</organism>
<dbReference type="SUPFAM" id="SSF55144">
    <property type="entry name" value="LigT-like"/>
    <property type="match status" value="1"/>
</dbReference>
<dbReference type="Proteomes" id="UP000295818">
    <property type="component" value="Unassembled WGS sequence"/>
</dbReference>
<evidence type="ECO:0000313" key="1">
    <source>
        <dbReference type="EMBL" id="TCO20790.1"/>
    </source>
</evidence>
<proteinExistence type="predicted"/>
<gene>
    <name evidence="1" type="ORF">EV644_1083</name>
</gene>
<dbReference type="Pfam" id="PF13563">
    <property type="entry name" value="2_5_RNA_ligase2"/>
    <property type="match status" value="1"/>
</dbReference>
<dbReference type="EMBL" id="SLWM01000008">
    <property type="protein sequence ID" value="TCO20790.1"/>
    <property type="molecule type" value="Genomic_DNA"/>
</dbReference>
<keyword evidence="1" id="KW-0436">Ligase</keyword>
<keyword evidence="2" id="KW-1185">Reference proteome</keyword>
<evidence type="ECO:0000313" key="2">
    <source>
        <dbReference type="Proteomes" id="UP000295818"/>
    </source>
</evidence>
<comment type="caution">
    <text evidence="1">The sequence shown here is derived from an EMBL/GenBank/DDBJ whole genome shotgun (WGS) entry which is preliminary data.</text>
</comment>
<sequence>MFDEVRDHWYLRPGWREDRSFYTWHLTFADDPAVARLFCAYEAVVAAMPGIAPVPLEWLHLTLQGVGFADRVEPGELRAITEAAESRLERFSPFDVTIGPAVVDPETVQLPVTPAEPLQRLRNTIRAAIGDVWGPDAVPELPALNPHITLGYFTTPAPAAPLLAKLAEAPAQTAITTVASVSLITLTRSPHLYHWTPVTTLQLTP</sequence>
<dbReference type="RefSeq" id="WP_132190577.1">
    <property type="nucleotide sequence ID" value="NZ_SLWM01000008.1"/>
</dbReference>
<dbReference type="GO" id="GO:0016874">
    <property type="term" value="F:ligase activity"/>
    <property type="evidence" value="ECO:0007669"/>
    <property type="project" value="UniProtKB-KW"/>
</dbReference>